<comment type="caution">
    <text evidence="2">The sequence shown here is derived from an EMBL/GenBank/DDBJ whole genome shotgun (WGS) entry which is preliminary data.</text>
</comment>
<evidence type="ECO:0000313" key="2">
    <source>
        <dbReference type="EMBL" id="CAG4884185.1"/>
    </source>
</evidence>
<evidence type="ECO:0000256" key="1">
    <source>
        <dbReference type="SAM" id="MobiDB-lite"/>
    </source>
</evidence>
<keyword evidence="3" id="KW-1185">Reference proteome</keyword>
<proteinExistence type="predicted"/>
<dbReference type="Proteomes" id="UP000742786">
    <property type="component" value="Unassembled WGS sequence"/>
</dbReference>
<sequence>MNKSKRLRRLQTLIGWLETGKDVARRDLQLVLTADEWDRYEAEVEQRRDLKAQLVEVPATLRPYIARLKRADFLYVRAESMVVDGDPRVRQGLYHQSESAYEAALVVLTEALGNQPDLVMWLDREFSLSPEKAPTPDPLAVPRLKMSKSGNRDPDGGVEWLTGVRRSLKLAALKSSFENVQVADGRVGGQIRSIAKNSPNKSAIQKKIDVTSWKV</sequence>
<dbReference type="RefSeq" id="WP_220636058.1">
    <property type="nucleotide sequence ID" value="NZ_CAJQUM010000001.1"/>
</dbReference>
<dbReference type="EMBL" id="CAJQUM010000001">
    <property type="protein sequence ID" value="CAG4884185.1"/>
    <property type="molecule type" value="Genomic_DNA"/>
</dbReference>
<evidence type="ECO:0000313" key="3">
    <source>
        <dbReference type="Proteomes" id="UP000742786"/>
    </source>
</evidence>
<accession>A0A916N9N1</accession>
<organism evidence="2 3">
    <name type="scientific">Georgfuchsia toluolica</name>
    <dbReference type="NCBI Taxonomy" id="424218"/>
    <lineage>
        <taxon>Bacteria</taxon>
        <taxon>Pseudomonadati</taxon>
        <taxon>Pseudomonadota</taxon>
        <taxon>Betaproteobacteria</taxon>
        <taxon>Nitrosomonadales</taxon>
        <taxon>Sterolibacteriaceae</taxon>
        <taxon>Georgfuchsia</taxon>
    </lineage>
</organism>
<reference evidence="2" key="1">
    <citation type="submission" date="2021-04" db="EMBL/GenBank/DDBJ databases">
        <authorList>
            <person name="Hornung B."/>
        </authorList>
    </citation>
    <scope>NUCLEOTIDE SEQUENCE</scope>
    <source>
        <strain evidence="2">G5G6</strain>
    </source>
</reference>
<protein>
    <submittedName>
        <fullName evidence="2">Uncharacterized protein</fullName>
    </submittedName>
</protein>
<feature type="region of interest" description="Disordered" evidence="1">
    <location>
        <begin position="133"/>
        <end position="157"/>
    </location>
</feature>
<gene>
    <name evidence="2" type="ORF">GTOL_12068</name>
</gene>
<dbReference type="AlphaFoldDB" id="A0A916N9N1"/>
<name>A0A916N9N1_9PROT</name>